<gene>
    <name evidence="3" type="ORF">JTE90_021249</name>
</gene>
<dbReference type="PANTHER" id="PTHR46470">
    <property type="entry name" value="N-ACYLNEURAMINATE-9-PHOSPHATASE"/>
    <property type="match status" value="1"/>
</dbReference>
<dbReference type="Proteomes" id="UP000827092">
    <property type="component" value="Unassembled WGS sequence"/>
</dbReference>
<dbReference type="AlphaFoldDB" id="A0AAV6UWZ8"/>
<organism evidence="3 4">
    <name type="scientific">Oedothorax gibbosus</name>
    <dbReference type="NCBI Taxonomy" id="931172"/>
    <lineage>
        <taxon>Eukaryota</taxon>
        <taxon>Metazoa</taxon>
        <taxon>Ecdysozoa</taxon>
        <taxon>Arthropoda</taxon>
        <taxon>Chelicerata</taxon>
        <taxon>Arachnida</taxon>
        <taxon>Araneae</taxon>
        <taxon>Araneomorphae</taxon>
        <taxon>Entelegynae</taxon>
        <taxon>Araneoidea</taxon>
        <taxon>Linyphiidae</taxon>
        <taxon>Erigoninae</taxon>
        <taxon>Oedothorax</taxon>
    </lineage>
</organism>
<dbReference type="Gene3D" id="1.20.120.710">
    <property type="entry name" value="Haloacid dehalogenase hydrolase-like domain"/>
    <property type="match status" value="1"/>
</dbReference>
<dbReference type="GO" id="GO:0050124">
    <property type="term" value="F:N-acylneuraminate-9-phosphatase activity"/>
    <property type="evidence" value="ECO:0007669"/>
    <property type="project" value="TreeGrafter"/>
</dbReference>
<keyword evidence="4" id="KW-1185">Reference proteome</keyword>
<reference evidence="3 4" key="1">
    <citation type="journal article" date="2022" name="Nat. Ecol. Evol.">
        <title>A masculinizing supergene underlies an exaggerated male reproductive morph in a spider.</title>
        <authorList>
            <person name="Hendrickx F."/>
            <person name="De Corte Z."/>
            <person name="Sonet G."/>
            <person name="Van Belleghem S.M."/>
            <person name="Kostlbacher S."/>
            <person name="Vangestel C."/>
        </authorList>
    </citation>
    <scope>NUCLEOTIDE SEQUENCE [LARGE SCALE GENOMIC DNA]</scope>
    <source>
        <strain evidence="3">W744_W776</strain>
    </source>
</reference>
<dbReference type="EMBL" id="JAFNEN010000246">
    <property type="protein sequence ID" value="KAG8188228.1"/>
    <property type="molecule type" value="Genomic_DNA"/>
</dbReference>
<evidence type="ECO:0000313" key="3">
    <source>
        <dbReference type="EMBL" id="KAG8188228.1"/>
    </source>
</evidence>
<dbReference type="SUPFAM" id="SSF56784">
    <property type="entry name" value="HAD-like"/>
    <property type="match status" value="1"/>
</dbReference>
<keyword evidence="1" id="KW-0378">Hydrolase</keyword>
<evidence type="ECO:0000313" key="4">
    <source>
        <dbReference type="Proteomes" id="UP000827092"/>
    </source>
</evidence>
<accession>A0AAV6UWZ8</accession>
<name>A0AAV6UWZ8_9ARAC</name>
<dbReference type="InterPro" id="IPR036412">
    <property type="entry name" value="HAD-like_sf"/>
</dbReference>
<keyword evidence="2" id="KW-0460">Magnesium</keyword>
<protein>
    <submittedName>
        <fullName evidence="3">Uncharacterized protein</fullName>
    </submittedName>
</protein>
<dbReference type="InterPro" id="IPR023214">
    <property type="entry name" value="HAD_sf"/>
</dbReference>
<dbReference type="InterPro" id="IPR051400">
    <property type="entry name" value="HAD-like_hydrolase"/>
</dbReference>
<dbReference type="Gene3D" id="3.40.50.1000">
    <property type="entry name" value="HAD superfamily/HAD-like"/>
    <property type="match status" value="1"/>
</dbReference>
<evidence type="ECO:0000256" key="2">
    <source>
        <dbReference type="ARBA" id="ARBA00022842"/>
    </source>
</evidence>
<proteinExistence type="predicted"/>
<dbReference type="PANTHER" id="PTHR46470:SF3">
    <property type="entry name" value="N-ACYLNEURAMINATE-9-PHOSPHATASE"/>
    <property type="match status" value="1"/>
</dbReference>
<dbReference type="GO" id="GO:0046380">
    <property type="term" value="P:N-acetylneuraminate biosynthetic process"/>
    <property type="evidence" value="ECO:0007669"/>
    <property type="project" value="TreeGrafter"/>
</dbReference>
<sequence>MGPDKFQNITTILFDLDNTLINSKAAERIASDHVFNYLVMDGVRPPNARASVDKFLSSVRDEAPQGEAWRLLQWRHALGPAHATRAAASDALWRAAHTRALRPCTGVDDLLLALRHRFKVGLIVPRDAEEPRWGGSFDVVVGGGTSVGWAWLLEEACRRLDSAPLECALVTGGREEVVRMARRAGLGAVVRVEDGGAVEDADAVVRDVRDIPEVLPEGRGFTSRCQQRRLGFFHSLREEGWMNFG</sequence>
<evidence type="ECO:0000256" key="1">
    <source>
        <dbReference type="ARBA" id="ARBA00022801"/>
    </source>
</evidence>
<comment type="caution">
    <text evidence="3">The sequence shown here is derived from an EMBL/GenBank/DDBJ whole genome shotgun (WGS) entry which is preliminary data.</text>
</comment>